<dbReference type="EMBL" id="KN831991">
    <property type="protein sequence ID" value="KIO01118.1"/>
    <property type="molecule type" value="Genomic_DNA"/>
</dbReference>
<reference evidence="2 3" key="1">
    <citation type="submission" date="2014-04" db="EMBL/GenBank/DDBJ databases">
        <authorList>
            <consortium name="DOE Joint Genome Institute"/>
            <person name="Kuo A."/>
            <person name="Kohler A."/>
            <person name="Costa M.D."/>
            <person name="Nagy L.G."/>
            <person name="Floudas D."/>
            <person name="Copeland A."/>
            <person name="Barry K.W."/>
            <person name="Cichocki N."/>
            <person name="Veneault-Fourrey C."/>
            <person name="LaButti K."/>
            <person name="Lindquist E.A."/>
            <person name="Lipzen A."/>
            <person name="Lundell T."/>
            <person name="Morin E."/>
            <person name="Murat C."/>
            <person name="Sun H."/>
            <person name="Tunlid A."/>
            <person name="Henrissat B."/>
            <person name="Grigoriev I.V."/>
            <person name="Hibbett D.S."/>
            <person name="Martin F."/>
            <person name="Nordberg H.P."/>
            <person name="Cantor M.N."/>
            <person name="Hua S.X."/>
        </authorList>
    </citation>
    <scope>NUCLEOTIDE SEQUENCE [LARGE SCALE GENOMIC DNA]</scope>
    <source>
        <strain evidence="2 3">Marx 270</strain>
    </source>
</reference>
<reference evidence="3" key="2">
    <citation type="submission" date="2015-01" db="EMBL/GenBank/DDBJ databases">
        <title>Evolutionary Origins and Diversification of the Mycorrhizal Mutualists.</title>
        <authorList>
            <consortium name="DOE Joint Genome Institute"/>
            <consortium name="Mycorrhizal Genomics Consortium"/>
            <person name="Kohler A."/>
            <person name="Kuo A."/>
            <person name="Nagy L.G."/>
            <person name="Floudas D."/>
            <person name="Copeland A."/>
            <person name="Barry K.W."/>
            <person name="Cichocki N."/>
            <person name="Veneault-Fourrey C."/>
            <person name="LaButti K."/>
            <person name="Lindquist E.A."/>
            <person name="Lipzen A."/>
            <person name="Lundell T."/>
            <person name="Morin E."/>
            <person name="Murat C."/>
            <person name="Riley R."/>
            <person name="Ohm R."/>
            <person name="Sun H."/>
            <person name="Tunlid A."/>
            <person name="Henrissat B."/>
            <person name="Grigoriev I.V."/>
            <person name="Hibbett D.S."/>
            <person name="Martin F."/>
        </authorList>
    </citation>
    <scope>NUCLEOTIDE SEQUENCE [LARGE SCALE GENOMIC DNA]</scope>
    <source>
        <strain evidence="3">Marx 270</strain>
    </source>
</reference>
<gene>
    <name evidence="2" type="ORF">M404DRAFT_742716</name>
</gene>
<sequence length="66" mass="7177">MPQLDNRRAPTQASGSRKPTDSVLVNNSDAHTMLDSQGLELLSDLLKDKSEKLELEQGSAKDAIIV</sequence>
<dbReference type="InParanoid" id="A0A0C3IWA9"/>
<organism evidence="2 3">
    <name type="scientific">Pisolithus tinctorius Marx 270</name>
    <dbReference type="NCBI Taxonomy" id="870435"/>
    <lineage>
        <taxon>Eukaryota</taxon>
        <taxon>Fungi</taxon>
        <taxon>Dikarya</taxon>
        <taxon>Basidiomycota</taxon>
        <taxon>Agaricomycotina</taxon>
        <taxon>Agaricomycetes</taxon>
        <taxon>Agaricomycetidae</taxon>
        <taxon>Boletales</taxon>
        <taxon>Sclerodermatineae</taxon>
        <taxon>Pisolithaceae</taxon>
        <taxon>Pisolithus</taxon>
    </lineage>
</organism>
<protein>
    <submittedName>
        <fullName evidence="2">Uncharacterized protein</fullName>
    </submittedName>
</protein>
<evidence type="ECO:0000313" key="3">
    <source>
        <dbReference type="Proteomes" id="UP000054217"/>
    </source>
</evidence>
<proteinExistence type="predicted"/>
<accession>A0A0C3IWA9</accession>
<keyword evidence="3" id="KW-1185">Reference proteome</keyword>
<feature type="compositionally biased region" description="Polar residues" evidence="1">
    <location>
        <begin position="9"/>
        <end position="24"/>
    </location>
</feature>
<evidence type="ECO:0000256" key="1">
    <source>
        <dbReference type="SAM" id="MobiDB-lite"/>
    </source>
</evidence>
<name>A0A0C3IWA9_PISTI</name>
<dbReference type="AlphaFoldDB" id="A0A0C3IWA9"/>
<evidence type="ECO:0000313" key="2">
    <source>
        <dbReference type="EMBL" id="KIO01118.1"/>
    </source>
</evidence>
<dbReference type="HOGENOM" id="CLU_2832224_0_0_1"/>
<feature type="region of interest" description="Disordered" evidence="1">
    <location>
        <begin position="1"/>
        <end position="24"/>
    </location>
</feature>
<dbReference type="Proteomes" id="UP000054217">
    <property type="component" value="Unassembled WGS sequence"/>
</dbReference>